<accession>A0A975HM15</accession>
<dbReference type="KEGG" id="pxi:J5O05_07755"/>
<comment type="similarity">
    <text evidence="2">Belongs to the ACC deaminase/D-cysteine desulfhydrase family.</text>
</comment>
<name>A0A975HM15_9GAMM</name>
<proteinExistence type="inferred from homology"/>
<keyword evidence="3 5" id="KW-0663">Pyridoxal phosphate</keyword>
<evidence type="ECO:0000256" key="3">
    <source>
        <dbReference type="ARBA" id="ARBA00022898"/>
    </source>
</evidence>
<evidence type="ECO:0000313" key="8">
    <source>
        <dbReference type="Proteomes" id="UP000664904"/>
    </source>
</evidence>
<evidence type="ECO:0000259" key="6">
    <source>
        <dbReference type="Pfam" id="PF00291"/>
    </source>
</evidence>
<feature type="active site" description="Nucleophile" evidence="4">
    <location>
        <position position="67"/>
    </location>
</feature>
<sequence>MLSYPESPIQVLQSPLLSEKKIRLLVKRDDLNHPVISGNKLRKLKYNIEHAKQQQYQGLLTFGGTFSNHLYATAMACKLAGLDSVIIVRGTPLDANNPTLKIAKACGARLIAVDRKTYRRRYEDEYLQELKQSFPHYWVVPEGGSNQLALPGLLELAASLPPCDTVACAVGSGGTLAGLALGLQATKRVLGFAVLKDEHLQDEILEKYPELHQHSHWQLFEQFHAGGYGRFTPELWAFCQAFTEQHHIPIEPIYTGKLFYGLWQLIQADYFAPETTICAVHTGGLQGLMGLKYRGLI</sequence>
<evidence type="ECO:0000256" key="1">
    <source>
        <dbReference type="ARBA" id="ARBA00001933"/>
    </source>
</evidence>
<gene>
    <name evidence="7" type="ORF">J5O05_07755</name>
</gene>
<dbReference type="EMBL" id="CP072133">
    <property type="protein sequence ID" value="QTH72668.1"/>
    <property type="molecule type" value="Genomic_DNA"/>
</dbReference>
<evidence type="ECO:0000256" key="5">
    <source>
        <dbReference type="PIRSR" id="PIRSR006278-2"/>
    </source>
</evidence>
<protein>
    <submittedName>
        <fullName evidence="7">1-aminocyclopropane-1-carboxylate deaminase/D-cysteine desulfhydrase</fullName>
    </submittedName>
</protein>
<dbReference type="InterPro" id="IPR027278">
    <property type="entry name" value="ACCD_DCysDesulf"/>
</dbReference>
<dbReference type="Proteomes" id="UP000664904">
    <property type="component" value="Chromosome"/>
</dbReference>
<keyword evidence="8" id="KW-1185">Reference proteome</keyword>
<dbReference type="Gene3D" id="3.40.50.1100">
    <property type="match status" value="2"/>
</dbReference>
<evidence type="ECO:0000313" key="7">
    <source>
        <dbReference type="EMBL" id="QTH72668.1"/>
    </source>
</evidence>
<dbReference type="RefSeq" id="WP_208844292.1">
    <property type="nucleotide sequence ID" value="NZ_CP072133.1"/>
</dbReference>
<feature type="modified residue" description="N6-(pyridoxal phosphate)lysine" evidence="5">
    <location>
        <position position="40"/>
    </location>
</feature>
<dbReference type="AlphaFoldDB" id="A0A975HM15"/>
<dbReference type="InterPro" id="IPR001926">
    <property type="entry name" value="TrpB-like_PALP"/>
</dbReference>
<evidence type="ECO:0000256" key="4">
    <source>
        <dbReference type="PIRSR" id="PIRSR006278-1"/>
    </source>
</evidence>
<dbReference type="GO" id="GO:0019148">
    <property type="term" value="F:D-cysteine desulfhydrase activity"/>
    <property type="evidence" value="ECO:0007669"/>
    <property type="project" value="TreeGrafter"/>
</dbReference>
<dbReference type="PANTHER" id="PTHR43780">
    <property type="entry name" value="1-AMINOCYCLOPROPANE-1-CARBOXYLATE DEAMINASE-RELATED"/>
    <property type="match status" value="1"/>
</dbReference>
<reference evidence="7" key="1">
    <citation type="submission" date="2021-03" db="EMBL/GenBank/DDBJ databases">
        <title>Complete Genome of Pseudoalteromonas xiamenensis STKMTI.2, a new potential marine bacterium producing anti-Vibrio compounds.</title>
        <authorList>
            <person name="Handayani D.P."/>
            <person name="Isnansetyo A."/>
            <person name="Istiqomah I."/>
            <person name="Jumina J."/>
        </authorList>
    </citation>
    <scope>NUCLEOTIDE SEQUENCE</scope>
    <source>
        <strain evidence="7">STKMTI.2</strain>
    </source>
</reference>
<feature type="domain" description="Tryptophan synthase beta chain-like PALP" evidence="6">
    <location>
        <begin position="5"/>
        <end position="283"/>
    </location>
</feature>
<comment type="cofactor">
    <cofactor evidence="1">
        <name>pyridoxal 5'-phosphate</name>
        <dbReference type="ChEBI" id="CHEBI:597326"/>
    </cofactor>
</comment>
<dbReference type="PIRSF" id="PIRSF006278">
    <property type="entry name" value="ACCD_DCysDesulf"/>
    <property type="match status" value="1"/>
</dbReference>
<dbReference type="SUPFAM" id="SSF53686">
    <property type="entry name" value="Tryptophan synthase beta subunit-like PLP-dependent enzymes"/>
    <property type="match status" value="1"/>
</dbReference>
<dbReference type="Pfam" id="PF00291">
    <property type="entry name" value="PALP"/>
    <property type="match status" value="1"/>
</dbReference>
<dbReference type="PANTHER" id="PTHR43780:SF2">
    <property type="entry name" value="1-AMINOCYCLOPROPANE-1-CARBOXYLATE DEAMINASE-RELATED"/>
    <property type="match status" value="1"/>
</dbReference>
<evidence type="ECO:0000256" key="2">
    <source>
        <dbReference type="ARBA" id="ARBA00008639"/>
    </source>
</evidence>
<organism evidence="7 8">
    <name type="scientific">Pseudoalteromonas xiamenensis</name>
    <dbReference type="NCBI Taxonomy" id="882626"/>
    <lineage>
        <taxon>Bacteria</taxon>
        <taxon>Pseudomonadati</taxon>
        <taxon>Pseudomonadota</taxon>
        <taxon>Gammaproteobacteria</taxon>
        <taxon>Alteromonadales</taxon>
        <taxon>Pseudoalteromonadaceae</taxon>
        <taxon>Pseudoalteromonas</taxon>
    </lineage>
</organism>
<dbReference type="InterPro" id="IPR036052">
    <property type="entry name" value="TrpB-like_PALP_sf"/>
</dbReference>